<reference evidence="1 2" key="1">
    <citation type="submission" date="2013-09" db="EMBL/GenBank/DDBJ databases">
        <title>Corchorus capsularis genome sequencing.</title>
        <authorList>
            <person name="Alam M."/>
            <person name="Haque M.S."/>
            <person name="Islam M.S."/>
            <person name="Emdad E.M."/>
            <person name="Islam M.M."/>
            <person name="Ahmed B."/>
            <person name="Halim A."/>
            <person name="Hossen Q.M.M."/>
            <person name="Hossain M.Z."/>
            <person name="Ahmed R."/>
            <person name="Khan M.M."/>
            <person name="Islam R."/>
            <person name="Rashid M.M."/>
            <person name="Khan S.A."/>
            <person name="Rahman M.S."/>
            <person name="Alam M."/>
        </authorList>
    </citation>
    <scope>NUCLEOTIDE SEQUENCE [LARGE SCALE GENOMIC DNA]</scope>
    <source>
        <strain evidence="2">cv. CVL-1</strain>
        <tissue evidence="1">Whole seedling</tissue>
    </source>
</reference>
<proteinExistence type="predicted"/>
<dbReference type="EMBL" id="AWWV01014607">
    <property type="protein sequence ID" value="OMO55657.1"/>
    <property type="molecule type" value="Genomic_DNA"/>
</dbReference>
<comment type="caution">
    <text evidence="1">The sequence shown here is derived from an EMBL/GenBank/DDBJ whole genome shotgun (WGS) entry which is preliminary data.</text>
</comment>
<accession>A0A1R3GC66</accession>
<dbReference type="Proteomes" id="UP000188268">
    <property type="component" value="Unassembled WGS sequence"/>
</dbReference>
<protein>
    <submittedName>
        <fullName evidence="1">Uncharacterized protein</fullName>
    </submittedName>
</protein>
<organism evidence="1 2">
    <name type="scientific">Corchorus capsularis</name>
    <name type="common">Jute</name>
    <dbReference type="NCBI Taxonomy" id="210143"/>
    <lineage>
        <taxon>Eukaryota</taxon>
        <taxon>Viridiplantae</taxon>
        <taxon>Streptophyta</taxon>
        <taxon>Embryophyta</taxon>
        <taxon>Tracheophyta</taxon>
        <taxon>Spermatophyta</taxon>
        <taxon>Magnoliopsida</taxon>
        <taxon>eudicotyledons</taxon>
        <taxon>Gunneridae</taxon>
        <taxon>Pentapetalae</taxon>
        <taxon>rosids</taxon>
        <taxon>malvids</taxon>
        <taxon>Malvales</taxon>
        <taxon>Malvaceae</taxon>
        <taxon>Grewioideae</taxon>
        <taxon>Apeibeae</taxon>
        <taxon>Corchorus</taxon>
    </lineage>
</organism>
<sequence>MLHTKYLRHNSSRKVPQYTKDVAGLLLRVTEVGVVRKR</sequence>
<gene>
    <name evidence="1" type="ORF">CCACVL1_27114</name>
</gene>
<dbReference type="Gramene" id="OMO55657">
    <property type="protein sequence ID" value="OMO55657"/>
    <property type="gene ID" value="CCACVL1_27114"/>
</dbReference>
<dbReference type="AlphaFoldDB" id="A0A1R3GC66"/>
<name>A0A1R3GC66_COCAP</name>
<keyword evidence="2" id="KW-1185">Reference proteome</keyword>
<evidence type="ECO:0000313" key="2">
    <source>
        <dbReference type="Proteomes" id="UP000188268"/>
    </source>
</evidence>
<evidence type="ECO:0000313" key="1">
    <source>
        <dbReference type="EMBL" id="OMO55657.1"/>
    </source>
</evidence>